<evidence type="ECO:0000259" key="2">
    <source>
        <dbReference type="Pfam" id="PF18818"/>
    </source>
</evidence>
<dbReference type="EMBL" id="RMBX01000007">
    <property type="protein sequence ID" value="RPD40611.1"/>
    <property type="molecule type" value="Genomic_DNA"/>
</dbReference>
<organism evidence="3 4">
    <name type="scientific">Chitinophaga barathri</name>
    <dbReference type="NCBI Taxonomy" id="1647451"/>
    <lineage>
        <taxon>Bacteria</taxon>
        <taxon>Pseudomonadati</taxon>
        <taxon>Bacteroidota</taxon>
        <taxon>Chitinophagia</taxon>
        <taxon>Chitinophagales</taxon>
        <taxon>Chitinophagaceae</taxon>
        <taxon>Chitinophaga</taxon>
    </lineage>
</organism>
<sequence>MTHTAVTNRRDIHQQVTDTIIQQLEAGVIPWQQPWKGAESRIKKMPQNATTGKKYRGANILLLWTSAFNNDHLTDEWGSFLQWQQKKEVVRKGEKGTMIVYFDTMEKEKDGKIEKIPFLKQSFVFNRSQLASYDAATENAYLLNETSLVERIEKVDSFVMNTAAVENEGFSANYLHNDDKIVMPFKEAFNDTAGSTATEGYYSVLLHELTHWTGSPKRLDRNFGKKFGDHAYATEELVAELGAAFMCAEFGITVPEKGNTAAYIDYWLNVLRQNKHCLMAAASEASKAVDFLHGLQPD</sequence>
<dbReference type="Pfam" id="PF08401">
    <property type="entry name" value="ArdcN"/>
    <property type="match status" value="1"/>
</dbReference>
<evidence type="ECO:0000313" key="3">
    <source>
        <dbReference type="EMBL" id="RPD40611.1"/>
    </source>
</evidence>
<proteinExistence type="predicted"/>
<dbReference type="Pfam" id="PF18818">
    <property type="entry name" value="MPTase-PolyVal"/>
    <property type="match status" value="1"/>
</dbReference>
<accession>A0A3N4MAK4</accession>
<feature type="domain" description="N-terminal" evidence="1">
    <location>
        <begin position="11"/>
        <end position="125"/>
    </location>
</feature>
<protein>
    <submittedName>
        <fullName evidence="3">DUF1738 domain-containing protein</fullName>
    </submittedName>
</protein>
<dbReference type="InterPro" id="IPR017113">
    <property type="entry name" value="Antirestriction_ArdC"/>
</dbReference>
<evidence type="ECO:0000259" key="1">
    <source>
        <dbReference type="Pfam" id="PF08401"/>
    </source>
</evidence>
<dbReference type="GO" id="GO:0003697">
    <property type="term" value="F:single-stranded DNA binding"/>
    <property type="evidence" value="ECO:0007669"/>
    <property type="project" value="InterPro"/>
</dbReference>
<reference evidence="4" key="1">
    <citation type="submission" date="2018-11" db="EMBL/GenBank/DDBJ databases">
        <title>Chitinophaga lutea sp.nov., isolate from arsenic contaminated soil.</title>
        <authorList>
            <person name="Zong Y."/>
        </authorList>
    </citation>
    <scope>NUCLEOTIDE SEQUENCE [LARGE SCALE GENOMIC DNA]</scope>
    <source>
        <strain evidence="4">YLT18</strain>
    </source>
</reference>
<dbReference type="InterPro" id="IPR041459">
    <property type="entry name" value="MPTase-PolyVal"/>
</dbReference>
<gene>
    <name evidence="3" type="ORF">EG028_15035</name>
</gene>
<dbReference type="Proteomes" id="UP000279089">
    <property type="component" value="Unassembled WGS sequence"/>
</dbReference>
<dbReference type="PIRSF" id="PIRSF037112">
    <property type="entry name" value="Antirestriction_ArdC"/>
    <property type="match status" value="1"/>
</dbReference>
<dbReference type="OrthoDB" id="9792687at2"/>
<comment type="caution">
    <text evidence="3">The sequence shown here is derived from an EMBL/GenBank/DDBJ whole genome shotgun (WGS) entry which is preliminary data.</text>
</comment>
<evidence type="ECO:0000313" key="4">
    <source>
        <dbReference type="Proteomes" id="UP000279089"/>
    </source>
</evidence>
<feature type="domain" description="Polyvalent protein metallopeptidase" evidence="2">
    <location>
        <begin position="154"/>
        <end position="283"/>
    </location>
</feature>
<name>A0A3N4MAK4_9BACT</name>
<dbReference type="RefSeq" id="WP_120517073.1">
    <property type="nucleotide sequence ID" value="NZ_QXZY01000008.1"/>
</dbReference>
<keyword evidence="4" id="KW-1185">Reference proteome</keyword>
<dbReference type="InterPro" id="IPR013610">
    <property type="entry name" value="ArdC_N"/>
</dbReference>
<dbReference type="AlphaFoldDB" id="A0A3N4MAK4"/>